<evidence type="ECO:0000256" key="4">
    <source>
        <dbReference type="ARBA" id="ARBA00022898"/>
    </source>
</evidence>
<comment type="pathway">
    <text evidence="5">Amino-acid biosynthesis; L-arginine biosynthesis; N(2)-acetyl-L-ornithine from L-glutamate: step 4/4.</text>
</comment>
<dbReference type="GO" id="GO:0006526">
    <property type="term" value="P:L-arginine biosynthetic process"/>
    <property type="evidence" value="ECO:0007669"/>
    <property type="project" value="UniProtKB-UniRule"/>
</dbReference>
<evidence type="ECO:0000256" key="2">
    <source>
        <dbReference type="ARBA" id="ARBA00022605"/>
    </source>
</evidence>
<dbReference type="PANTHER" id="PTHR11986">
    <property type="entry name" value="AMINOTRANSFERASE CLASS III"/>
    <property type="match status" value="1"/>
</dbReference>
<evidence type="ECO:0000313" key="6">
    <source>
        <dbReference type="EMBL" id="AOM82979.1"/>
    </source>
</evidence>
<dbReference type="InterPro" id="IPR015421">
    <property type="entry name" value="PyrdxlP-dep_Trfase_major"/>
</dbReference>
<dbReference type="InterPro" id="IPR015424">
    <property type="entry name" value="PyrdxlP-dep_Trfase"/>
</dbReference>
<feature type="binding site" evidence="5">
    <location>
        <position position="138"/>
    </location>
    <ligand>
        <name>N(2)-acetyl-L-ornithine</name>
        <dbReference type="ChEBI" id="CHEBI:57805"/>
    </ligand>
</feature>
<dbReference type="FunFam" id="3.40.640.10:FF:000004">
    <property type="entry name" value="Acetylornithine aminotransferase"/>
    <property type="match status" value="1"/>
</dbReference>
<comment type="catalytic activity">
    <reaction evidence="5">
        <text>N(2)-acetyl-L-ornithine + 2-oxoglutarate = N-acetyl-L-glutamate 5-semialdehyde + L-glutamate</text>
        <dbReference type="Rhea" id="RHEA:18049"/>
        <dbReference type="ChEBI" id="CHEBI:16810"/>
        <dbReference type="ChEBI" id="CHEBI:29123"/>
        <dbReference type="ChEBI" id="CHEBI:29985"/>
        <dbReference type="ChEBI" id="CHEBI:57805"/>
        <dbReference type="EC" id="2.6.1.11"/>
    </reaction>
</comment>
<dbReference type="AlphaFoldDB" id="A0A1D7QVH4"/>
<dbReference type="InterPro" id="IPR015422">
    <property type="entry name" value="PyrdxlP-dep_Trfase_small"/>
</dbReference>
<comment type="similarity">
    <text evidence="5">Belongs to the class-III pyridoxal-phosphate-dependent aminotransferase family. ArgD subfamily.</text>
</comment>
<dbReference type="PATRIC" id="fig|632773.3.peg.1701"/>
<dbReference type="GO" id="GO:0005737">
    <property type="term" value="C:cytoplasm"/>
    <property type="evidence" value="ECO:0007669"/>
    <property type="project" value="UniProtKB-SubCell"/>
</dbReference>
<comment type="subcellular location">
    <subcellularLocation>
        <location evidence="5">Cytoplasm</location>
    </subcellularLocation>
</comment>
<keyword evidence="1 5" id="KW-0032">Aminotransferase</keyword>
<sequence length="403" mass="44417">MNTKTSNSTAVMNTYGRFPIVLVKGKGACVTAEDGSEYLDFTSGIATCNLGHCPEIITDALHKQLDTLWHVSNLYHIPVQQQLAEILTENTHFQQVFFCNSGAEANEAAIKLVKKYWSDQKAIERNTIITFSHSFHGRTGTTMAATAQEKIHQGFAPLTPGFQYANYNDPQALNMINTDSTAAVMLELIQGEGGVIPAETEWVKLLCEECQRQGIPVLIDEVQSGIGRTGTFYAYEQFDIQPDIITSAKGLGSGFPIGAMLASEKFSRHFTPGTHGSTFGGNPLAATAALETVKIVKNESFLQSVKEQSDWFVNKLEQMASSFNLIEEVRGKGFLIGIQLKIDAITVIKALHDKEILTLPAGPNVLRILPPLNVRNDQLVHFANKLQEVLTEIQHNKEDENHE</sequence>
<dbReference type="RefSeq" id="WP_069365006.1">
    <property type="nucleotide sequence ID" value="NZ_CP012502.1"/>
</dbReference>
<keyword evidence="5" id="KW-0963">Cytoplasm</keyword>
<evidence type="ECO:0000256" key="3">
    <source>
        <dbReference type="ARBA" id="ARBA00022679"/>
    </source>
</evidence>
<dbReference type="NCBIfam" id="TIGR00707">
    <property type="entry name" value="argD"/>
    <property type="match status" value="1"/>
</dbReference>
<dbReference type="NCBIfam" id="NF002797">
    <property type="entry name" value="PRK02936.1"/>
    <property type="match status" value="1"/>
</dbReference>
<dbReference type="Gene3D" id="3.90.1150.10">
    <property type="entry name" value="Aspartate Aminotransferase, domain 1"/>
    <property type="match status" value="1"/>
</dbReference>
<dbReference type="GO" id="GO:0003992">
    <property type="term" value="F:N2-acetyl-L-ornithine:2-oxoglutarate 5-aminotransferase activity"/>
    <property type="evidence" value="ECO:0007669"/>
    <property type="project" value="UniProtKB-UniRule"/>
</dbReference>
<organism evidence="6 7">
    <name type="scientific">Salisediminibacterium beveridgei</name>
    <dbReference type="NCBI Taxonomy" id="632773"/>
    <lineage>
        <taxon>Bacteria</taxon>
        <taxon>Bacillati</taxon>
        <taxon>Bacillota</taxon>
        <taxon>Bacilli</taxon>
        <taxon>Bacillales</taxon>
        <taxon>Bacillaceae</taxon>
        <taxon>Salisediminibacterium</taxon>
    </lineage>
</organism>
<dbReference type="HAMAP" id="MF_01107">
    <property type="entry name" value="ArgD_aminotrans_3"/>
    <property type="match status" value="1"/>
</dbReference>
<feature type="binding site" evidence="5">
    <location>
        <begin position="220"/>
        <end position="223"/>
    </location>
    <ligand>
        <name>pyridoxal 5'-phosphate</name>
        <dbReference type="ChEBI" id="CHEBI:597326"/>
    </ligand>
</feature>
<dbReference type="GO" id="GO:0042802">
    <property type="term" value="F:identical protein binding"/>
    <property type="evidence" value="ECO:0007669"/>
    <property type="project" value="TreeGrafter"/>
</dbReference>
<dbReference type="PANTHER" id="PTHR11986:SF79">
    <property type="entry name" value="ACETYLORNITHINE AMINOTRANSFERASE, MITOCHONDRIAL"/>
    <property type="match status" value="1"/>
</dbReference>
<dbReference type="KEGG" id="bbev:BBEV_1618"/>
<dbReference type="InterPro" id="IPR004636">
    <property type="entry name" value="AcOrn/SuccOrn_fam"/>
</dbReference>
<dbReference type="Gene3D" id="3.40.640.10">
    <property type="entry name" value="Type I PLP-dependent aspartate aminotransferase-like (Major domain)"/>
    <property type="match status" value="1"/>
</dbReference>
<dbReference type="PROSITE" id="PS00600">
    <property type="entry name" value="AA_TRANSFER_CLASS_3"/>
    <property type="match status" value="1"/>
</dbReference>
<dbReference type="STRING" id="632773.BBEV_1618"/>
<feature type="binding site" evidence="5">
    <location>
        <position position="278"/>
    </location>
    <ligand>
        <name>pyridoxal 5'-phosphate</name>
        <dbReference type="ChEBI" id="CHEBI:597326"/>
    </ligand>
</feature>
<dbReference type="OrthoDB" id="9807885at2"/>
<dbReference type="PIRSF" id="PIRSF000521">
    <property type="entry name" value="Transaminase_4ab_Lys_Orn"/>
    <property type="match status" value="1"/>
</dbReference>
<dbReference type="InterPro" id="IPR050103">
    <property type="entry name" value="Class-III_PLP-dep_AT"/>
</dbReference>
<proteinExistence type="inferred from homology"/>
<keyword evidence="5" id="KW-0055">Arginine biosynthesis</keyword>
<name>A0A1D7QVH4_9BACI</name>
<dbReference type="InterPro" id="IPR049704">
    <property type="entry name" value="Aminotrans_3_PPA_site"/>
</dbReference>
<reference evidence="6 7" key="1">
    <citation type="submission" date="2015-08" db="EMBL/GenBank/DDBJ databases">
        <title>The complete genome sequence of Bacillus beveridgei MLTeJB.</title>
        <authorList>
            <person name="Hanson T.E."/>
            <person name="Mesa C."/>
            <person name="Basesman S.M."/>
            <person name="Oremland R.S."/>
        </authorList>
    </citation>
    <scope>NUCLEOTIDE SEQUENCE [LARGE SCALE GENOMIC DNA]</scope>
    <source>
        <strain evidence="6 7">MLTeJB</strain>
    </source>
</reference>
<dbReference type="EMBL" id="CP012502">
    <property type="protein sequence ID" value="AOM82979.1"/>
    <property type="molecule type" value="Genomic_DNA"/>
</dbReference>
<comment type="miscellaneous">
    <text evidence="5">May also have succinyldiaminopimelate aminotransferase activity, thus carrying out the corresponding step in lysine biosynthesis.</text>
</comment>
<keyword evidence="7" id="KW-1185">Reference proteome</keyword>
<keyword evidence="4 5" id="KW-0663">Pyridoxal phosphate</keyword>
<comment type="cofactor">
    <cofactor evidence="5">
        <name>pyridoxal 5'-phosphate</name>
        <dbReference type="ChEBI" id="CHEBI:597326"/>
    </cofactor>
    <text evidence="5">Binds 1 pyridoxal phosphate per subunit.</text>
</comment>
<evidence type="ECO:0000313" key="7">
    <source>
        <dbReference type="Proteomes" id="UP000094463"/>
    </source>
</evidence>
<dbReference type="UniPathway" id="UPA00068">
    <property type="reaction ID" value="UER00109"/>
</dbReference>
<feature type="binding site" evidence="5">
    <location>
        <position position="277"/>
    </location>
    <ligand>
        <name>N(2)-acetyl-L-ornithine</name>
        <dbReference type="ChEBI" id="CHEBI:57805"/>
    </ligand>
</feature>
<feature type="modified residue" description="N6-(pyridoxal phosphate)lysine" evidence="5">
    <location>
        <position position="249"/>
    </location>
</feature>
<dbReference type="Proteomes" id="UP000094463">
    <property type="component" value="Chromosome"/>
</dbReference>
<keyword evidence="2 5" id="KW-0028">Amino-acid biosynthesis</keyword>
<dbReference type="SUPFAM" id="SSF53383">
    <property type="entry name" value="PLP-dependent transferases"/>
    <property type="match status" value="1"/>
</dbReference>
<feature type="binding site" evidence="5">
    <location>
        <position position="135"/>
    </location>
    <ligand>
        <name>pyridoxal 5'-phosphate</name>
        <dbReference type="ChEBI" id="CHEBI:597326"/>
    </ligand>
</feature>
<feature type="binding site" evidence="5">
    <location>
        <begin position="102"/>
        <end position="103"/>
    </location>
    <ligand>
        <name>pyridoxal 5'-phosphate</name>
        <dbReference type="ChEBI" id="CHEBI:597326"/>
    </ligand>
</feature>
<evidence type="ECO:0000256" key="1">
    <source>
        <dbReference type="ARBA" id="ARBA00022576"/>
    </source>
</evidence>
<evidence type="ECO:0000256" key="5">
    <source>
        <dbReference type="HAMAP-Rule" id="MF_01107"/>
    </source>
</evidence>
<dbReference type="Pfam" id="PF00202">
    <property type="entry name" value="Aminotran_3"/>
    <property type="match status" value="1"/>
</dbReference>
<dbReference type="GO" id="GO:0030170">
    <property type="term" value="F:pyridoxal phosphate binding"/>
    <property type="evidence" value="ECO:0007669"/>
    <property type="project" value="InterPro"/>
</dbReference>
<dbReference type="CDD" id="cd00610">
    <property type="entry name" value="OAT_like"/>
    <property type="match status" value="1"/>
</dbReference>
<dbReference type="EC" id="2.6.1.11" evidence="5"/>
<protein>
    <recommendedName>
        <fullName evidence="5">Acetylornithine aminotransferase</fullName>
        <shortName evidence="5">ACOAT</shortName>
        <ecNumber evidence="5">2.6.1.11</ecNumber>
    </recommendedName>
</protein>
<accession>A0A1D7QVH4</accession>
<dbReference type="InterPro" id="IPR005814">
    <property type="entry name" value="Aminotrans_3"/>
</dbReference>
<comment type="subunit">
    <text evidence="5">Homodimer.</text>
</comment>
<dbReference type="NCBIfam" id="NF002325">
    <property type="entry name" value="PRK01278.1"/>
    <property type="match status" value="1"/>
</dbReference>
<gene>
    <name evidence="5 6" type="primary">argD</name>
    <name evidence="6" type="ORF">BBEV_1618</name>
</gene>
<keyword evidence="3 5" id="KW-0808">Transferase</keyword>